<evidence type="ECO:0000256" key="3">
    <source>
        <dbReference type="ARBA" id="ARBA00022989"/>
    </source>
</evidence>
<feature type="transmembrane region" description="Helical" evidence="5">
    <location>
        <begin position="518"/>
        <end position="547"/>
    </location>
</feature>
<dbReference type="GO" id="GO:0005886">
    <property type="term" value="C:plasma membrane"/>
    <property type="evidence" value="ECO:0007669"/>
    <property type="project" value="UniProtKB-SubCell"/>
</dbReference>
<keyword evidence="2 5" id="KW-0812">Transmembrane</keyword>
<dbReference type="PROSITE" id="PS50928">
    <property type="entry name" value="ABC_TM1"/>
    <property type="match status" value="2"/>
</dbReference>
<feature type="transmembrane region" description="Helical" evidence="5">
    <location>
        <begin position="70"/>
        <end position="92"/>
    </location>
</feature>
<organism evidence="7 8">
    <name type="scientific">Sulfurospirillum multivorans (strain DM 12446 / JCM 15788 / NBRC 109480)</name>
    <dbReference type="NCBI Taxonomy" id="1150621"/>
    <lineage>
        <taxon>Bacteria</taxon>
        <taxon>Pseudomonadati</taxon>
        <taxon>Campylobacterota</taxon>
        <taxon>Epsilonproteobacteria</taxon>
        <taxon>Campylobacterales</taxon>
        <taxon>Sulfurospirillaceae</taxon>
        <taxon>Sulfurospirillum</taxon>
    </lineage>
</organism>
<reference evidence="7 8" key="1">
    <citation type="journal article" date="2014" name="Environ. Microbiol.">
        <title>Insights into organohalide respiration and the versatile catabolism of Sulfurospirillum multivorans gained from comparative genomics and physiological studies.</title>
        <authorList>
            <person name="Goris T."/>
            <person name="Schubert T."/>
            <person name="Gadkari J."/>
            <person name="Wubet T."/>
            <person name="Tarkka M."/>
            <person name="Buscot F."/>
            <person name="Adrian L."/>
            <person name="Diekert G."/>
        </authorList>
    </citation>
    <scope>NUCLEOTIDE SEQUENCE [LARGE SCALE GENOMIC DNA]</scope>
    <source>
        <strain evidence="8">DM 12446 / JCM 15788 / NBRC 109480</strain>
    </source>
</reference>
<sequence>MPSFWQDSNRLVLGTITLLLVLLLSTIILVPLFQILRQSFFDTAHHFIFLHNFIDYLSQTKSLRLIQNSLFVSIVSTLIVVPIAFWFAYALMRSCMPLKPLFRYASFMPLLAPSLLPAISFVYLFGHQGFLKPWMGGSTIYGAWGIIFGECFYVFPHILMIFLSALSLSDARLYEAAQSMGANSVRKFFTITLPTLKYALVSAILVSFTLVITDFGVPKVIGGDFPVLATEIYKHVIGQQNFSLGATVGVLLLIPSVITFLVDSLVQRKQKAVLGSKFVLYTSKKAPIFDAMMFAFALFVATLLLIILGVSFFASFVKFWPYDLSLVLKHYDFDSMDGGGWNSYFNSLTLAFWSALLGTILVFITAYVVERGKIFSFLRSFLKLLALLPMAVPGLVLGLGYIFFFNHPSNPLNGIYQTMGILVVCTVAHFFTTSYITATTTIKQIDDEFEDVAESMGVACYATFFKVIVPIATPSILQIARYFFVNAMTTVSAVVFLYSPSTTLASVAVLNMDDAGDISAAAAMATLIVVTSLSVTLLFNALSHFIFKQSQQWRKSR</sequence>
<evidence type="ECO:0000256" key="1">
    <source>
        <dbReference type="ARBA" id="ARBA00004651"/>
    </source>
</evidence>
<dbReference type="Gene3D" id="1.10.3720.10">
    <property type="entry name" value="MetI-like"/>
    <property type="match status" value="2"/>
</dbReference>
<keyword evidence="5" id="KW-0813">Transport</keyword>
<evidence type="ECO:0000256" key="5">
    <source>
        <dbReference type="RuleBase" id="RU363032"/>
    </source>
</evidence>
<feature type="transmembrane region" description="Helical" evidence="5">
    <location>
        <begin position="350"/>
        <end position="369"/>
    </location>
</feature>
<evidence type="ECO:0000256" key="2">
    <source>
        <dbReference type="ARBA" id="ARBA00022692"/>
    </source>
</evidence>
<comment type="similarity">
    <text evidence="5">Belongs to the binding-protein-dependent transport system permease family.</text>
</comment>
<accession>A0AA86E0P0</accession>
<feature type="transmembrane region" description="Helical" evidence="5">
    <location>
        <begin position="415"/>
        <end position="436"/>
    </location>
</feature>
<feature type="transmembrane region" description="Helical" evidence="5">
    <location>
        <begin position="479"/>
        <end position="498"/>
    </location>
</feature>
<dbReference type="PANTHER" id="PTHR43496">
    <property type="entry name" value="PROTEIN LPLB"/>
    <property type="match status" value="1"/>
</dbReference>
<dbReference type="NCBIfam" id="TIGR03262">
    <property type="entry name" value="PhnU2"/>
    <property type="match status" value="1"/>
</dbReference>
<gene>
    <name evidence="7" type="ORF">SMUL_2964</name>
</gene>
<dbReference type="SUPFAM" id="SSF161098">
    <property type="entry name" value="MetI-like"/>
    <property type="match status" value="2"/>
</dbReference>
<dbReference type="AlphaFoldDB" id="A0AA86E0P0"/>
<evidence type="ECO:0000313" key="8">
    <source>
        <dbReference type="Proteomes" id="UP000019322"/>
    </source>
</evidence>
<dbReference type="PANTHER" id="PTHR43496:SF1">
    <property type="entry name" value="POLYGALACTURONAN_RHAMNOGALACTURONAN TRANSPORT SYSTEM PERMEASE PROTEIN YTEP"/>
    <property type="match status" value="1"/>
</dbReference>
<feature type="transmembrane region" description="Helical" evidence="5">
    <location>
        <begin position="287"/>
        <end position="314"/>
    </location>
</feature>
<dbReference type="InterPro" id="IPR000515">
    <property type="entry name" value="MetI-like"/>
</dbReference>
<dbReference type="RefSeq" id="WP_025346026.1">
    <property type="nucleotide sequence ID" value="NZ_CP007201.1"/>
</dbReference>
<protein>
    <submittedName>
        <fullName evidence="7">ABC transporter, permease protein</fullName>
    </submittedName>
</protein>
<dbReference type="InterPro" id="IPR017664">
    <property type="entry name" value="AminoethylPonate_ABC_perm-1"/>
</dbReference>
<comment type="subcellular location">
    <subcellularLocation>
        <location evidence="1 5">Cell membrane</location>
        <topology evidence="1 5">Multi-pass membrane protein</topology>
    </subcellularLocation>
</comment>
<dbReference type="InterPro" id="IPR035906">
    <property type="entry name" value="MetI-like_sf"/>
</dbReference>
<feature type="transmembrane region" description="Helical" evidence="5">
    <location>
        <begin position="146"/>
        <end position="168"/>
    </location>
</feature>
<dbReference type="GO" id="GO:0055085">
    <property type="term" value="P:transmembrane transport"/>
    <property type="evidence" value="ECO:0007669"/>
    <property type="project" value="InterPro"/>
</dbReference>
<dbReference type="Proteomes" id="UP000019322">
    <property type="component" value="Chromosome"/>
</dbReference>
<feature type="transmembrane region" description="Helical" evidence="5">
    <location>
        <begin position="104"/>
        <end position="126"/>
    </location>
</feature>
<dbReference type="Pfam" id="PF00528">
    <property type="entry name" value="BPD_transp_1"/>
    <property type="match status" value="2"/>
</dbReference>
<dbReference type="KEGG" id="smul:SMUL_2964"/>
<proteinExistence type="inferred from homology"/>
<name>A0AA86E0P0_SULMK</name>
<feature type="transmembrane region" description="Helical" evidence="5">
    <location>
        <begin position="188"/>
        <end position="212"/>
    </location>
</feature>
<feature type="transmembrane region" description="Helical" evidence="5">
    <location>
        <begin position="381"/>
        <end position="403"/>
    </location>
</feature>
<dbReference type="EMBL" id="CP007201">
    <property type="protein sequence ID" value="AHJ14200.1"/>
    <property type="molecule type" value="Genomic_DNA"/>
</dbReference>
<evidence type="ECO:0000313" key="7">
    <source>
        <dbReference type="EMBL" id="AHJ14200.1"/>
    </source>
</evidence>
<keyword evidence="3 5" id="KW-1133">Transmembrane helix</keyword>
<dbReference type="CDD" id="cd06261">
    <property type="entry name" value="TM_PBP2"/>
    <property type="match status" value="2"/>
</dbReference>
<evidence type="ECO:0000259" key="6">
    <source>
        <dbReference type="PROSITE" id="PS50928"/>
    </source>
</evidence>
<feature type="transmembrane region" description="Helical" evidence="5">
    <location>
        <begin position="242"/>
        <end position="266"/>
    </location>
</feature>
<feature type="domain" description="ABC transmembrane type-1" evidence="6">
    <location>
        <begin position="344"/>
        <end position="539"/>
    </location>
</feature>
<keyword evidence="4 5" id="KW-0472">Membrane</keyword>
<feature type="domain" description="ABC transmembrane type-1" evidence="6">
    <location>
        <begin position="66"/>
        <end position="263"/>
    </location>
</feature>
<feature type="transmembrane region" description="Helical" evidence="5">
    <location>
        <begin position="12"/>
        <end position="33"/>
    </location>
</feature>
<evidence type="ECO:0000256" key="4">
    <source>
        <dbReference type="ARBA" id="ARBA00023136"/>
    </source>
</evidence>